<organism evidence="2 3">
    <name type="scientific">Hymenoscyphus fraxineus</name>
    <dbReference type="NCBI Taxonomy" id="746836"/>
    <lineage>
        <taxon>Eukaryota</taxon>
        <taxon>Fungi</taxon>
        <taxon>Dikarya</taxon>
        <taxon>Ascomycota</taxon>
        <taxon>Pezizomycotina</taxon>
        <taxon>Leotiomycetes</taxon>
        <taxon>Helotiales</taxon>
        <taxon>Helotiaceae</taxon>
        <taxon>Hymenoscyphus</taxon>
    </lineage>
</organism>
<keyword evidence="1" id="KW-0472">Membrane</keyword>
<proteinExistence type="predicted"/>
<dbReference type="Pfam" id="PF11735">
    <property type="entry name" value="CAP59_mtransfer"/>
    <property type="match status" value="1"/>
</dbReference>
<dbReference type="AlphaFoldDB" id="A0A9N9KZ76"/>
<evidence type="ECO:0008006" key="4">
    <source>
        <dbReference type="Google" id="ProtNLM"/>
    </source>
</evidence>
<protein>
    <recommendedName>
        <fullName evidence="4">Glycosyltransferase family 69 protein</fullName>
    </recommendedName>
</protein>
<reference evidence="2" key="1">
    <citation type="submission" date="2021-07" db="EMBL/GenBank/DDBJ databases">
        <authorList>
            <person name="Durling M."/>
        </authorList>
    </citation>
    <scope>NUCLEOTIDE SEQUENCE</scope>
</reference>
<keyword evidence="1" id="KW-1133">Transmembrane helix</keyword>
<dbReference type="Proteomes" id="UP000696280">
    <property type="component" value="Unassembled WGS sequence"/>
</dbReference>
<evidence type="ECO:0000313" key="2">
    <source>
        <dbReference type="EMBL" id="CAG8954647.1"/>
    </source>
</evidence>
<feature type="transmembrane region" description="Helical" evidence="1">
    <location>
        <begin position="27"/>
        <end position="44"/>
    </location>
</feature>
<keyword evidence="1" id="KW-0812">Transmembrane</keyword>
<dbReference type="InterPro" id="IPR021047">
    <property type="entry name" value="Mannosyltransferase_CMT1"/>
</dbReference>
<sequence length="439" mass="49961">MTESAIQKAISKLLQVHKHATIRPKRVFLAVCIVIVVSLLYLEFRTTTRVHLSPYNLGGHSDIHDGLPETTGKTERVQNSTFLKLAPAYHRAILNPEDGTFPRLDCPVPTSGKYEYIRSNSTDSGFHRRYFFALDLHDSLAVLPRLLGSVIETIKFLGVSRCALSIVEGRSEDGTFEVLTSLSKELERIGIQYYFRSSDGNPEADNRIGALASLRNDALQPLLGNRQIYLENATVVFLNDVAICMEDILELIHQREKLGADMTCGMDWKNLWKDPTFYDVWIARSLNGDSFFEIGADGNWDSAWNLFWNHEESQKRFSGHQPFQVFACWNGGAVFTAKPFLEEKIRFRAPREGECFQGEPSIFCKEMWHLGYGKIAVIPTVNLEYSDEGAKLVKQLRGTPSSSQVENEDNLNWEGPPEKVKCIAQYDNQHWVPWDEYIE</sequence>
<name>A0A9N9KZ76_9HELO</name>
<dbReference type="PANTHER" id="PTHR34144:SF5">
    <property type="entry name" value="ALPHA-1,3-MANNOSYLTRANSFERASE CMT1"/>
    <property type="match status" value="1"/>
</dbReference>
<comment type="caution">
    <text evidence="2">The sequence shown here is derived from an EMBL/GenBank/DDBJ whole genome shotgun (WGS) entry which is preliminary data.</text>
</comment>
<evidence type="ECO:0000256" key="1">
    <source>
        <dbReference type="SAM" id="Phobius"/>
    </source>
</evidence>
<dbReference type="OrthoDB" id="262547at2759"/>
<dbReference type="PANTHER" id="PTHR34144">
    <property type="entry name" value="CHROMOSOME 8, WHOLE GENOME SHOTGUN SEQUENCE"/>
    <property type="match status" value="1"/>
</dbReference>
<evidence type="ECO:0000313" key="3">
    <source>
        <dbReference type="Proteomes" id="UP000696280"/>
    </source>
</evidence>
<dbReference type="EMBL" id="CAJVRL010000057">
    <property type="protein sequence ID" value="CAG8954647.1"/>
    <property type="molecule type" value="Genomic_DNA"/>
</dbReference>
<keyword evidence="3" id="KW-1185">Reference proteome</keyword>
<accession>A0A9N9KZ76</accession>
<gene>
    <name evidence="2" type="ORF">HYFRA_00004568</name>
</gene>